<protein>
    <submittedName>
        <fullName evidence="1">RHS repeat-associated core domain-containing protein</fullName>
    </submittedName>
</protein>
<reference evidence="2" key="1">
    <citation type="submission" date="2016-08" db="EMBL/GenBank/DDBJ databases">
        <authorList>
            <person name="Varghese N."/>
            <person name="Submissions Spin"/>
        </authorList>
    </citation>
    <scope>NUCLEOTIDE SEQUENCE [LARGE SCALE GENOMIC DNA]</scope>
    <source>
        <strain evidence="2">R-53144</strain>
    </source>
</reference>
<keyword evidence="2" id="KW-1185">Reference proteome</keyword>
<dbReference type="STRING" id="1798183.GA0061080_10991"/>
<proteinExistence type="predicted"/>
<dbReference type="EMBL" id="FMBA01000099">
    <property type="protein sequence ID" value="SCC33999.1"/>
    <property type="molecule type" value="Genomic_DNA"/>
</dbReference>
<feature type="non-terminal residue" evidence="1">
    <location>
        <position position="1"/>
    </location>
</feature>
<evidence type="ECO:0000313" key="1">
    <source>
        <dbReference type="EMBL" id="SCC33999.1"/>
    </source>
</evidence>
<dbReference type="RefSeq" id="WP_209435849.1">
    <property type="nucleotide sequence ID" value="NZ_FMBA01000099.1"/>
</dbReference>
<dbReference type="Proteomes" id="UP000199698">
    <property type="component" value="Unassembled WGS sequence"/>
</dbReference>
<evidence type="ECO:0000313" key="2">
    <source>
        <dbReference type="Proteomes" id="UP000199698"/>
    </source>
</evidence>
<dbReference type="Gene3D" id="2.180.10.10">
    <property type="entry name" value="RHS repeat-associated core"/>
    <property type="match status" value="1"/>
</dbReference>
<accession>A0A1C4DRM8</accession>
<sequence>RYISQDPIGLAGGENAYSYVPNPLAWIDPLGLAKICPVREVNRTKIYGTGQVDGTPGHDQFSEAIANKLAMSGQFKEIYLNRSYNRALGESKSTRRPDVMAIDKNGKVHAIEIASKSDMTDFDYLFTRNEEAMRILGIYRDEAISSFKHPYNARDMKHRLDLLIKSIKEGN</sequence>
<dbReference type="InterPro" id="IPR022385">
    <property type="entry name" value="Rhs_assc_core"/>
</dbReference>
<gene>
    <name evidence="1" type="ORF">GA0061080_10991</name>
</gene>
<organism evidence="1 2">
    <name type="scientific">Gilliamella intestini</name>
    <dbReference type="NCBI Taxonomy" id="1798183"/>
    <lineage>
        <taxon>Bacteria</taxon>
        <taxon>Pseudomonadati</taxon>
        <taxon>Pseudomonadota</taxon>
        <taxon>Gammaproteobacteria</taxon>
        <taxon>Orbales</taxon>
        <taxon>Orbaceae</taxon>
        <taxon>Gilliamella</taxon>
    </lineage>
</organism>
<dbReference type="NCBIfam" id="TIGR03696">
    <property type="entry name" value="Rhs_assc_core"/>
    <property type="match status" value="1"/>
</dbReference>
<dbReference type="AlphaFoldDB" id="A0A1C4DRM8"/>
<name>A0A1C4DRM8_9GAMM</name>